<sequence>MNCHEDRSLIVQSKSHSHSVYGASQTVVTNCRPPCWTTGYMFLLFFSMVSLLKKNIFSKTLLSSLLNDLSTLRVLCSAL</sequence>
<protein>
    <submittedName>
        <fullName evidence="1">Uncharacterized protein</fullName>
    </submittedName>
</protein>
<organism evidence="1 2">
    <name type="scientific">Eleutherodactylus coqui</name>
    <name type="common">Puerto Rican coqui</name>
    <dbReference type="NCBI Taxonomy" id="57060"/>
    <lineage>
        <taxon>Eukaryota</taxon>
        <taxon>Metazoa</taxon>
        <taxon>Chordata</taxon>
        <taxon>Craniata</taxon>
        <taxon>Vertebrata</taxon>
        <taxon>Euteleostomi</taxon>
        <taxon>Amphibia</taxon>
        <taxon>Batrachia</taxon>
        <taxon>Anura</taxon>
        <taxon>Neobatrachia</taxon>
        <taxon>Hyloidea</taxon>
        <taxon>Eleutherodactylidae</taxon>
        <taxon>Eleutherodactylinae</taxon>
        <taxon>Eleutherodactylus</taxon>
        <taxon>Eleutherodactylus</taxon>
    </lineage>
</organism>
<dbReference type="Proteomes" id="UP000770717">
    <property type="component" value="Unassembled WGS sequence"/>
</dbReference>
<dbReference type="EMBL" id="WNTK01000004">
    <property type="protein sequence ID" value="KAG9485341.1"/>
    <property type="molecule type" value="Genomic_DNA"/>
</dbReference>
<proteinExistence type="predicted"/>
<evidence type="ECO:0000313" key="2">
    <source>
        <dbReference type="Proteomes" id="UP000770717"/>
    </source>
</evidence>
<keyword evidence="2" id="KW-1185">Reference proteome</keyword>
<name>A0A8J6FDH3_ELECQ</name>
<accession>A0A8J6FDH3</accession>
<gene>
    <name evidence="1" type="ORF">GDO78_008428</name>
</gene>
<reference evidence="1" key="1">
    <citation type="thesis" date="2020" institute="ProQuest LLC" country="789 East Eisenhower Parkway, Ann Arbor, MI, USA">
        <title>Comparative Genomics and Chromosome Evolution.</title>
        <authorList>
            <person name="Mudd A.B."/>
        </authorList>
    </citation>
    <scope>NUCLEOTIDE SEQUENCE</scope>
    <source>
        <strain evidence="1">HN-11 Male</strain>
        <tissue evidence="1">Kidney and liver</tissue>
    </source>
</reference>
<evidence type="ECO:0000313" key="1">
    <source>
        <dbReference type="EMBL" id="KAG9485341.1"/>
    </source>
</evidence>
<comment type="caution">
    <text evidence="1">The sequence shown here is derived from an EMBL/GenBank/DDBJ whole genome shotgun (WGS) entry which is preliminary data.</text>
</comment>
<dbReference type="AlphaFoldDB" id="A0A8J6FDH3"/>
<dbReference type="OrthoDB" id="27975at2759"/>